<sequence length="214" mass="25124">MLMREEGNCSVSRSNLDRAYYNQTKFQTQNAPQSTRIGANHMNVQENAQGQEIIKGAEKYEEIKIEEKIMNRVVEKRDLAEVDRMLIMDVVRLIMNGLHPIGDPWFDEVDDNWTLRTQMDKDPKDYQNDKFSAWTKDENQLRMIQQPHPKLSDQAVRYIQSIYPKKVNNGTDSVRKRRRSPNQDQLDELEIEQEKLAEHKKNLANAGFLDSENE</sequence>
<evidence type="ECO:0000313" key="2">
    <source>
        <dbReference type="EMBL" id="KAA6376256.1"/>
    </source>
</evidence>
<accession>A0A5J4UZU4</accession>
<comment type="caution">
    <text evidence="2">The sequence shown here is derived from an EMBL/GenBank/DDBJ whole genome shotgun (WGS) entry which is preliminary data.</text>
</comment>
<protein>
    <submittedName>
        <fullName evidence="2">Uncharacterized protein</fullName>
    </submittedName>
</protein>
<evidence type="ECO:0000313" key="3">
    <source>
        <dbReference type="Proteomes" id="UP000324800"/>
    </source>
</evidence>
<gene>
    <name evidence="2" type="ORF">EZS28_028217</name>
</gene>
<evidence type="ECO:0000256" key="1">
    <source>
        <dbReference type="SAM" id="MobiDB-lite"/>
    </source>
</evidence>
<proteinExistence type="predicted"/>
<dbReference type="EMBL" id="SNRW01010655">
    <property type="protein sequence ID" value="KAA6376256.1"/>
    <property type="molecule type" value="Genomic_DNA"/>
</dbReference>
<feature type="region of interest" description="Disordered" evidence="1">
    <location>
        <begin position="167"/>
        <end position="187"/>
    </location>
</feature>
<dbReference type="Proteomes" id="UP000324800">
    <property type="component" value="Unassembled WGS sequence"/>
</dbReference>
<reference evidence="2 3" key="1">
    <citation type="submission" date="2019-03" db="EMBL/GenBank/DDBJ databases">
        <title>Single cell metagenomics reveals metabolic interactions within the superorganism composed of flagellate Streblomastix strix and complex community of Bacteroidetes bacteria on its surface.</title>
        <authorList>
            <person name="Treitli S.C."/>
            <person name="Kolisko M."/>
            <person name="Husnik F."/>
            <person name="Keeling P."/>
            <person name="Hampl V."/>
        </authorList>
    </citation>
    <scope>NUCLEOTIDE SEQUENCE [LARGE SCALE GENOMIC DNA]</scope>
    <source>
        <strain evidence="2">ST1C</strain>
    </source>
</reference>
<organism evidence="2 3">
    <name type="scientific">Streblomastix strix</name>
    <dbReference type="NCBI Taxonomy" id="222440"/>
    <lineage>
        <taxon>Eukaryota</taxon>
        <taxon>Metamonada</taxon>
        <taxon>Preaxostyla</taxon>
        <taxon>Oxymonadida</taxon>
        <taxon>Streblomastigidae</taxon>
        <taxon>Streblomastix</taxon>
    </lineage>
</organism>
<name>A0A5J4UZU4_9EUKA</name>
<dbReference type="AlphaFoldDB" id="A0A5J4UZU4"/>